<gene>
    <name evidence="3" type="ORF">HPC72_03205</name>
</gene>
<keyword evidence="1" id="KW-1133">Transmembrane helix</keyword>
<dbReference type="InterPro" id="IPR028087">
    <property type="entry name" value="Tad_N"/>
</dbReference>
<name>A0A6M8AYW8_9ACTO</name>
<keyword evidence="4" id="KW-1185">Reference proteome</keyword>
<evidence type="ECO:0000256" key="1">
    <source>
        <dbReference type="SAM" id="Phobius"/>
    </source>
</evidence>
<proteinExistence type="predicted"/>
<dbReference type="AlphaFoldDB" id="A0A6M8AYW8"/>
<keyword evidence="1" id="KW-0812">Transmembrane</keyword>
<dbReference type="Proteomes" id="UP000504752">
    <property type="component" value="Chromosome"/>
</dbReference>
<dbReference type="Pfam" id="PF13400">
    <property type="entry name" value="Tad"/>
    <property type="match status" value="1"/>
</dbReference>
<feature type="domain" description="Putative Flp pilus-assembly TadG-like N-terminal" evidence="2">
    <location>
        <begin position="37"/>
        <end position="83"/>
    </location>
</feature>
<feature type="transmembrane region" description="Helical" evidence="1">
    <location>
        <begin position="39"/>
        <end position="65"/>
    </location>
</feature>
<evidence type="ECO:0000259" key="2">
    <source>
        <dbReference type="Pfam" id="PF13400"/>
    </source>
</evidence>
<evidence type="ECO:0000313" key="3">
    <source>
        <dbReference type="EMBL" id="QKD79394.1"/>
    </source>
</evidence>
<dbReference type="EMBL" id="CP053642">
    <property type="protein sequence ID" value="QKD79394.1"/>
    <property type="molecule type" value="Genomic_DNA"/>
</dbReference>
<accession>A0A6M8AYW8</accession>
<dbReference type="RefSeq" id="WP_159524241.1">
    <property type="nucleotide sequence ID" value="NZ_CP053642.1"/>
</dbReference>
<keyword evidence="1" id="KW-0472">Membrane</keyword>
<dbReference type="GO" id="GO:0016740">
    <property type="term" value="F:transferase activity"/>
    <property type="evidence" value="ECO:0007669"/>
    <property type="project" value="UniProtKB-KW"/>
</dbReference>
<dbReference type="KEGG" id="amam:HPC72_03205"/>
<keyword evidence="3" id="KW-0808">Transferase</keyword>
<sequence>MRRDDARATTGPPALSAPAPWRRRLRALLRRRAAEDGQAMLLGIGMIAVVLALTLGIASVTSVYLDVKRLTAMADSAAVAGAGRIAPDGYYTGGPSAAPVAMDDASVRSAAVDDLVSQAEVGVASAGGLSDVSVTDAHVEDGRVAVVTLSGHSRPPFLPWGVLPFEGFDISATGSARTTTAP</sequence>
<protein>
    <submittedName>
        <fullName evidence="3">Glycosyltransferase</fullName>
    </submittedName>
</protein>
<evidence type="ECO:0000313" key="4">
    <source>
        <dbReference type="Proteomes" id="UP000504752"/>
    </source>
</evidence>
<reference evidence="3 4" key="1">
    <citation type="submission" date="2020-05" db="EMBL/GenBank/DDBJ databases">
        <title>Actinomyces sp. zg-325.</title>
        <authorList>
            <person name="Yang C."/>
        </authorList>
    </citation>
    <scope>NUCLEOTIDE SEQUENCE [LARGE SCALE GENOMIC DNA]</scope>
    <source>
        <strain evidence="4">zg-325</strain>
    </source>
</reference>
<organism evidence="3 4">
    <name type="scientific">Actinomyces marmotae</name>
    <dbReference type="NCBI Taxonomy" id="2737173"/>
    <lineage>
        <taxon>Bacteria</taxon>
        <taxon>Bacillati</taxon>
        <taxon>Actinomycetota</taxon>
        <taxon>Actinomycetes</taxon>
        <taxon>Actinomycetales</taxon>
        <taxon>Actinomycetaceae</taxon>
        <taxon>Actinomyces</taxon>
    </lineage>
</organism>